<dbReference type="OrthoDB" id="1907165at2"/>
<organism evidence="1 2">
    <name type="scientific">Nitrosovibrio tenuis</name>
    <dbReference type="NCBI Taxonomy" id="1233"/>
    <lineage>
        <taxon>Bacteria</taxon>
        <taxon>Pseudomonadati</taxon>
        <taxon>Pseudomonadota</taxon>
        <taxon>Betaproteobacteria</taxon>
        <taxon>Nitrosomonadales</taxon>
        <taxon>Nitrosomonadaceae</taxon>
        <taxon>Nitrosovibrio</taxon>
    </lineage>
</organism>
<dbReference type="Pfam" id="PF05954">
    <property type="entry name" value="Phage_GPD"/>
    <property type="match status" value="1"/>
</dbReference>
<keyword evidence="2" id="KW-1185">Reference proteome</keyword>
<name>A0A1H7MLD4_9PROT</name>
<dbReference type="RefSeq" id="WP_090828584.1">
    <property type="nucleotide sequence ID" value="NZ_FOBH01000005.1"/>
</dbReference>
<dbReference type="AlphaFoldDB" id="A0A1H7MLD4"/>
<evidence type="ECO:0000313" key="2">
    <source>
        <dbReference type="Proteomes" id="UP000198620"/>
    </source>
</evidence>
<protein>
    <submittedName>
        <fullName evidence="1">Phage protein D</fullName>
    </submittedName>
</protein>
<proteinExistence type="predicted"/>
<dbReference type="EMBL" id="FOBH01000005">
    <property type="protein sequence ID" value="SEL12043.1"/>
    <property type="molecule type" value="Genomic_DNA"/>
</dbReference>
<dbReference type="Proteomes" id="UP000198620">
    <property type="component" value="Unassembled WGS sequence"/>
</dbReference>
<dbReference type="SUPFAM" id="SSF69279">
    <property type="entry name" value="Phage tail proteins"/>
    <property type="match status" value="1"/>
</dbReference>
<gene>
    <name evidence="1" type="ORF">SAMN05216387_105130</name>
</gene>
<reference evidence="1 2" key="1">
    <citation type="submission" date="2016-10" db="EMBL/GenBank/DDBJ databases">
        <authorList>
            <person name="de Groot N.N."/>
        </authorList>
    </citation>
    <scope>NUCLEOTIDE SEQUENCE [LARGE SCALE GENOMIC DNA]</scope>
    <source>
        <strain evidence="1 2">Nv1</strain>
    </source>
</reference>
<accession>A0A1H7MLD4</accession>
<sequence length="356" mass="40302">MAARDQFDTLAPEFAIHINGSPLPNEAVADMISINVVEDLDATSMCTVTLSGWDTVEMKVKWIDHKLFREGNPIKIEMGYRDHLQLVFSGEITGLEPDFPEARPAIFTVRAYDRRHRLMRQRKTQSFTNLKDSDIAGQLGHQAGLDPKVEDSKVKLPYVLQHNQTDLEFLLWRAQRIDYEVVVEDRTLLFRPRKIEKTAKLTLRRDIELLEFRPRMTTMGQVEEFTVRGWNAKEKKEIVAHSTAGDLSTVMGGTASGPANVQQVFAKTGSTLVTVPVQSQEEADRIAKQRFSEIALGYVRAEGKCIGDPQLRAGIVVKIEGVGERFSGLYYVRAVEHRYSMQKGYRTAFSARRNAT</sequence>
<dbReference type="STRING" id="1233.SAMN05216387_105130"/>
<evidence type="ECO:0000313" key="1">
    <source>
        <dbReference type="EMBL" id="SEL12043.1"/>
    </source>
</evidence>